<name>A0A0W0FRH8_MONRR</name>
<protein>
    <submittedName>
        <fullName evidence="1">Uncharacterized protein</fullName>
    </submittedName>
</protein>
<reference evidence="1 2" key="1">
    <citation type="submission" date="2015-12" db="EMBL/GenBank/DDBJ databases">
        <title>Draft genome sequence of Moniliophthora roreri, the causal agent of frosty pod rot of cacao.</title>
        <authorList>
            <person name="Aime M.C."/>
            <person name="Diaz-Valderrama J.R."/>
            <person name="Kijpornyongpan T."/>
            <person name="Phillips-Mora W."/>
        </authorList>
    </citation>
    <scope>NUCLEOTIDE SEQUENCE [LARGE SCALE GENOMIC DNA]</scope>
    <source>
        <strain evidence="1 2">MCA 2952</strain>
    </source>
</reference>
<accession>A0A0W0FRH8</accession>
<dbReference type="AlphaFoldDB" id="A0A0W0FRH8"/>
<proteinExistence type="predicted"/>
<dbReference type="EMBL" id="LATX01001720">
    <property type="protein sequence ID" value="KTB38898.1"/>
    <property type="molecule type" value="Genomic_DNA"/>
</dbReference>
<gene>
    <name evidence="1" type="ORF">WG66_8518</name>
</gene>
<evidence type="ECO:0000313" key="2">
    <source>
        <dbReference type="Proteomes" id="UP000054988"/>
    </source>
</evidence>
<comment type="caution">
    <text evidence="1">The sequence shown here is derived from an EMBL/GenBank/DDBJ whole genome shotgun (WGS) entry which is preliminary data.</text>
</comment>
<evidence type="ECO:0000313" key="1">
    <source>
        <dbReference type="EMBL" id="KTB38898.1"/>
    </source>
</evidence>
<dbReference type="Proteomes" id="UP000054988">
    <property type="component" value="Unassembled WGS sequence"/>
</dbReference>
<sequence>MTTGLLLNELTHVPVKKIRPTKPLYWA</sequence>
<organism evidence="1 2">
    <name type="scientific">Moniliophthora roreri</name>
    <name type="common">Frosty pod rot fungus</name>
    <name type="synonym">Monilia roreri</name>
    <dbReference type="NCBI Taxonomy" id="221103"/>
    <lineage>
        <taxon>Eukaryota</taxon>
        <taxon>Fungi</taxon>
        <taxon>Dikarya</taxon>
        <taxon>Basidiomycota</taxon>
        <taxon>Agaricomycotina</taxon>
        <taxon>Agaricomycetes</taxon>
        <taxon>Agaricomycetidae</taxon>
        <taxon>Agaricales</taxon>
        <taxon>Marasmiineae</taxon>
        <taxon>Marasmiaceae</taxon>
        <taxon>Moniliophthora</taxon>
    </lineage>
</organism>